<protein>
    <submittedName>
        <fullName evidence="2">Uncharacterized protein</fullName>
    </submittedName>
</protein>
<dbReference type="Proteomes" id="UP000887580">
    <property type="component" value="Unplaced"/>
</dbReference>
<name>A0AC35GDT5_9BILA</name>
<dbReference type="WBParaSite" id="PS1159_v2.g3968.t2">
    <property type="protein sequence ID" value="PS1159_v2.g3968.t2"/>
    <property type="gene ID" value="PS1159_v2.g3968"/>
</dbReference>
<proteinExistence type="predicted"/>
<sequence>MPSYKAYLIDAFTNVKFAGNQAAVCLIPHKLSDREYQQIAAEFNFSETAYPLPLDTENYETGCLRWFTPTVEIALCGHATLATSHVIFNEIGNKSPEITFETLSGDLIVKKHNDQLVMNFPQYKKWISYESDKILNGSLNLYEKRPKESFIDKIVELMTPPGKCRYIALAVEGRKLLLVLDEKITKSEFLSLTHHSNELLLAHDGSVVRGVVVTLSPKDPKSQGFIDANGKSFDYVSRYFAPWAGINEDSATGSAQCALGPFWSKVKQSKGPFYAFQCYPGRGAQLTIEFPNEERVDIYAFQCYPGRGAQFTIEFPNEERVDIYGNALTVLRGHIEL</sequence>
<organism evidence="1 2">
    <name type="scientific">Panagrolaimus sp. PS1159</name>
    <dbReference type="NCBI Taxonomy" id="55785"/>
    <lineage>
        <taxon>Eukaryota</taxon>
        <taxon>Metazoa</taxon>
        <taxon>Ecdysozoa</taxon>
        <taxon>Nematoda</taxon>
        <taxon>Chromadorea</taxon>
        <taxon>Rhabditida</taxon>
        <taxon>Tylenchina</taxon>
        <taxon>Panagrolaimomorpha</taxon>
        <taxon>Panagrolaimoidea</taxon>
        <taxon>Panagrolaimidae</taxon>
        <taxon>Panagrolaimus</taxon>
    </lineage>
</organism>
<evidence type="ECO:0000313" key="2">
    <source>
        <dbReference type="WBParaSite" id="PS1159_v2.g3968.t2"/>
    </source>
</evidence>
<accession>A0AC35GDT5</accession>
<reference evidence="2" key="1">
    <citation type="submission" date="2022-11" db="UniProtKB">
        <authorList>
            <consortium name="WormBaseParasite"/>
        </authorList>
    </citation>
    <scope>IDENTIFICATION</scope>
</reference>
<evidence type="ECO:0000313" key="1">
    <source>
        <dbReference type="Proteomes" id="UP000887580"/>
    </source>
</evidence>